<evidence type="ECO:0000256" key="4">
    <source>
        <dbReference type="ARBA" id="ARBA00023163"/>
    </source>
</evidence>
<dbReference type="SUPFAM" id="SSF55781">
    <property type="entry name" value="GAF domain-like"/>
    <property type="match status" value="1"/>
</dbReference>
<organism evidence="7 8">
    <name type="scientific">Williamsia herbipolensis</name>
    <dbReference type="NCBI Taxonomy" id="1603258"/>
    <lineage>
        <taxon>Bacteria</taxon>
        <taxon>Bacillati</taxon>
        <taxon>Actinomycetota</taxon>
        <taxon>Actinomycetes</taxon>
        <taxon>Mycobacteriales</taxon>
        <taxon>Nocardiaceae</taxon>
        <taxon>Williamsia</taxon>
    </lineage>
</organism>
<dbReference type="InterPro" id="IPR029016">
    <property type="entry name" value="GAF-like_dom_sf"/>
</dbReference>
<evidence type="ECO:0000256" key="3">
    <source>
        <dbReference type="ARBA" id="ARBA00023015"/>
    </source>
</evidence>
<dbReference type="PIRSF" id="PIRSF036625">
    <property type="entry name" value="GAF_ANTAR"/>
    <property type="match status" value="1"/>
</dbReference>
<keyword evidence="8" id="KW-1185">Reference proteome</keyword>
<keyword evidence="4" id="KW-0804">Transcription</keyword>
<dbReference type="GO" id="GO:0016301">
    <property type="term" value="F:kinase activity"/>
    <property type="evidence" value="ECO:0007669"/>
    <property type="project" value="UniProtKB-KW"/>
</dbReference>
<proteinExistence type="predicted"/>
<dbReference type="SMART" id="SM00065">
    <property type="entry name" value="GAF"/>
    <property type="match status" value="1"/>
</dbReference>
<dbReference type="Proteomes" id="UP001432128">
    <property type="component" value="Chromosome"/>
</dbReference>
<evidence type="ECO:0000259" key="6">
    <source>
        <dbReference type="PROSITE" id="PS50921"/>
    </source>
</evidence>
<dbReference type="SUPFAM" id="SSF52172">
    <property type="entry name" value="CheY-like"/>
    <property type="match status" value="1"/>
</dbReference>
<keyword evidence="1" id="KW-0808">Transferase</keyword>
<keyword evidence="2" id="KW-0418">Kinase</keyword>
<dbReference type="InterPro" id="IPR036388">
    <property type="entry name" value="WH-like_DNA-bd_sf"/>
</dbReference>
<dbReference type="InterPro" id="IPR003018">
    <property type="entry name" value="GAF"/>
</dbReference>
<sequence>MITPISGDDPASDPRTSTSLLAATPDGATDEAVEVATAVATSDATPATLATMLVALGGSITDEDDLIVLLQRVVDVAHEAIDGATCTSITIALGGRTYTAVHTDSRTLRVDQEQYDAGDGPCLHAARTGETVLVDVDAGTQRWPQFAASAAEENIHSFLAAALAAQDQPLGALNLYGAAAAAFDTVDADIIELLTTTVSRAIGDFARFKSAVEVADALRAALSSRAPIEQAKGMIMGRHGVSAEQAFAMLRAQSQNTNRRVRDIATEMIAGHTAVPAADPPADTAM</sequence>
<dbReference type="Pfam" id="PF03861">
    <property type="entry name" value="ANTAR"/>
    <property type="match status" value="1"/>
</dbReference>
<dbReference type="InterPro" id="IPR011006">
    <property type="entry name" value="CheY-like_superfamily"/>
</dbReference>
<reference evidence="7 8" key="1">
    <citation type="submission" date="2022-10" db="EMBL/GenBank/DDBJ databases">
        <title>The complete genomes of actinobacterial strains from the NBC collection.</title>
        <authorList>
            <person name="Joergensen T.S."/>
            <person name="Alvarez Arevalo M."/>
            <person name="Sterndorff E.B."/>
            <person name="Faurdal D."/>
            <person name="Vuksanovic O."/>
            <person name="Mourched A.-S."/>
            <person name="Charusanti P."/>
            <person name="Shaw S."/>
            <person name="Blin K."/>
            <person name="Weber T."/>
        </authorList>
    </citation>
    <scope>NUCLEOTIDE SEQUENCE [LARGE SCALE GENOMIC DNA]</scope>
    <source>
        <strain evidence="7 8">NBC_00319</strain>
    </source>
</reference>
<feature type="region of interest" description="Disordered" evidence="5">
    <location>
        <begin position="1"/>
        <end position="27"/>
    </location>
</feature>
<dbReference type="Pfam" id="PF13185">
    <property type="entry name" value="GAF_2"/>
    <property type="match status" value="1"/>
</dbReference>
<dbReference type="RefSeq" id="WP_328856518.1">
    <property type="nucleotide sequence ID" value="NZ_CP108021.1"/>
</dbReference>
<dbReference type="AlphaFoldDB" id="A0AAU4JYX0"/>
<dbReference type="SMART" id="SM01012">
    <property type="entry name" value="ANTAR"/>
    <property type="match status" value="1"/>
</dbReference>
<dbReference type="GO" id="GO:0003723">
    <property type="term" value="F:RNA binding"/>
    <property type="evidence" value="ECO:0007669"/>
    <property type="project" value="InterPro"/>
</dbReference>
<evidence type="ECO:0000313" key="7">
    <source>
        <dbReference type="EMBL" id="WUM18948.1"/>
    </source>
</evidence>
<dbReference type="PROSITE" id="PS50921">
    <property type="entry name" value="ANTAR"/>
    <property type="match status" value="1"/>
</dbReference>
<gene>
    <name evidence="7" type="ORF">OG579_14580</name>
</gene>
<evidence type="ECO:0000256" key="5">
    <source>
        <dbReference type="SAM" id="MobiDB-lite"/>
    </source>
</evidence>
<dbReference type="InterPro" id="IPR012074">
    <property type="entry name" value="GAF_ANTAR"/>
</dbReference>
<accession>A0AAU4JYX0</accession>
<dbReference type="Gene3D" id="1.10.10.10">
    <property type="entry name" value="Winged helix-like DNA-binding domain superfamily/Winged helix DNA-binding domain"/>
    <property type="match status" value="1"/>
</dbReference>
<evidence type="ECO:0000313" key="8">
    <source>
        <dbReference type="Proteomes" id="UP001432128"/>
    </source>
</evidence>
<dbReference type="EMBL" id="CP108021">
    <property type="protein sequence ID" value="WUM18948.1"/>
    <property type="molecule type" value="Genomic_DNA"/>
</dbReference>
<keyword evidence="3" id="KW-0805">Transcription regulation</keyword>
<dbReference type="KEGG" id="whr:OG579_14580"/>
<dbReference type="InterPro" id="IPR005561">
    <property type="entry name" value="ANTAR"/>
</dbReference>
<evidence type="ECO:0000256" key="2">
    <source>
        <dbReference type="ARBA" id="ARBA00022777"/>
    </source>
</evidence>
<evidence type="ECO:0000256" key="1">
    <source>
        <dbReference type="ARBA" id="ARBA00022679"/>
    </source>
</evidence>
<dbReference type="Gene3D" id="3.30.450.40">
    <property type="match status" value="1"/>
</dbReference>
<name>A0AAU4JYX0_9NOCA</name>
<protein>
    <submittedName>
        <fullName evidence="7">GAF and ANTAR domain-containing protein</fullName>
    </submittedName>
</protein>
<feature type="domain" description="ANTAR" evidence="6">
    <location>
        <begin position="208"/>
        <end position="269"/>
    </location>
</feature>